<name>A0A2K8L4V4_9PROT</name>
<dbReference type="PROSITE" id="PS52016">
    <property type="entry name" value="TONB_DEPENDENT_REC_3"/>
    <property type="match status" value="1"/>
</dbReference>
<dbReference type="KEGG" id="mfn:Ga0123462_1492"/>
<keyword evidence="3 10" id="KW-1134">Transmembrane beta strand</keyword>
<evidence type="ECO:0000256" key="9">
    <source>
        <dbReference type="ARBA" id="ARBA00023237"/>
    </source>
</evidence>
<feature type="domain" description="TonB-dependent receptor-like beta-barrel" evidence="14">
    <location>
        <begin position="223"/>
        <end position="695"/>
    </location>
</feature>
<dbReference type="CDD" id="cd01347">
    <property type="entry name" value="ligand_gated_channel"/>
    <property type="match status" value="1"/>
</dbReference>
<evidence type="ECO:0000256" key="6">
    <source>
        <dbReference type="ARBA" id="ARBA00023065"/>
    </source>
</evidence>
<keyword evidence="7 12" id="KW-0798">TonB box</keyword>
<dbReference type="OrthoDB" id="9760333at2"/>
<evidence type="ECO:0000256" key="2">
    <source>
        <dbReference type="ARBA" id="ARBA00022448"/>
    </source>
</evidence>
<keyword evidence="17" id="KW-1185">Reference proteome</keyword>
<evidence type="ECO:0000313" key="17">
    <source>
        <dbReference type="Proteomes" id="UP000231637"/>
    </source>
</evidence>
<dbReference type="Pfam" id="PF00593">
    <property type="entry name" value="TonB_dep_Rec_b-barrel"/>
    <property type="match status" value="1"/>
</dbReference>
<dbReference type="GO" id="GO:0015344">
    <property type="term" value="F:siderophore uptake transmembrane transporter activity"/>
    <property type="evidence" value="ECO:0007669"/>
    <property type="project" value="TreeGrafter"/>
</dbReference>
<organism evidence="16 17">
    <name type="scientific">Mariprofundus ferrinatatus</name>
    <dbReference type="NCBI Taxonomy" id="1921087"/>
    <lineage>
        <taxon>Bacteria</taxon>
        <taxon>Pseudomonadati</taxon>
        <taxon>Pseudomonadota</taxon>
        <taxon>Candidatius Mariprofundia</taxon>
        <taxon>Mariprofundales</taxon>
        <taxon>Mariprofundaceae</taxon>
        <taxon>Mariprofundus</taxon>
    </lineage>
</organism>
<dbReference type="InterPro" id="IPR037066">
    <property type="entry name" value="Plug_dom_sf"/>
</dbReference>
<proteinExistence type="inferred from homology"/>
<keyword evidence="2 10" id="KW-0813">Transport</keyword>
<dbReference type="GO" id="GO:0009279">
    <property type="term" value="C:cell outer membrane"/>
    <property type="evidence" value="ECO:0007669"/>
    <property type="project" value="UniProtKB-SubCell"/>
</dbReference>
<dbReference type="InterPro" id="IPR039426">
    <property type="entry name" value="TonB-dep_rcpt-like"/>
</dbReference>
<keyword evidence="9 10" id="KW-0998">Cell outer membrane</keyword>
<evidence type="ECO:0000256" key="7">
    <source>
        <dbReference type="ARBA" id="ARBA00023077"/>
    </source>
</evidence>
<evidence type="ECO:0000256" key="10">
    <source>
        <dbReference type="PROSITE-ProRule" id="PRU01360"/>
    </source>
</evidence>
<dbReference type="Gene3D" id="2.40.170.20">
    <property type="entry name" value="TonB-dependent receptor, beta-barrel domain"/>
    <property type="match status" value="1"/>
</dbReference>
<gene>
    <name evidence="16" type="ORF">Ga0123462_1492</name>
</gene>
<dbReference type="Pfam" id="PF07715">
    <property type="entry name" value="Plug"/>
    <property type="match status" value="1"/>
</dbReference>
<dbReference type="AlphaFoldDB" id="A0A2K8L4V4"/>
<protein>
    <submittedName>
        <fullName evidence="16">Iron complex outermembrane recepter protein</fullName>
    </submittedName>
</protein>
<sequence>MNLKMKKHVTAAASLLAMLMTPWMAEAEDMGLMRVDSTTIDDRFESKRGEPSNVAVISGAKVEKAHAENIKQILDAIPGVTAELQSQDSLKIHIRGVENQRFMGEKPGVAVVIDGVPVFERTGRVNINMDDIESIKVIKGGASYLFGDDALAGAVIITTKRGAKMAGGSVSAEAGSFGYKRGMARAGFATDVASGHVQASRRDADSYYFQGKYKADYLNGKLQFYTSDSSDLTFGWEVAKRFKDSHGTVTGVTQAAVDPTSVDGRDFARNYNVDLGKFYLTYANDISETSNLMVNLYQFGDHTRFWTAPIRYDVNRLPVTDVNAYQNDNDYKQIQRGIKGEWRGSSESVGWMGGVDIRDNSYKNRVTILADHRTSPSPFGGVVTAGTLITSDRTKERMYAGYGELKFRVTDALTATANGRYDHIRLSYEDYLPAAAAPFLQKKFNVGSWRGGLNYDISDSVSLYTNVSTGFRAPTIQQLFAGTISLTGTVAANPNLTPEQATNYEIGLRGKVDIGAGDVEWDIAAFQIDRKDFILNVAGQYANPATGVMDQYQNIGGMRNRGMEVSLKSDQSQFFSMDVAYTLLDANFTRYDNFNLLLGNRFSPMPGANAIVNYNNSGKVVPRAPKHKLFLAARIKPFEGFTLTTEMNAQSSYFADEINQEKIGGHAIFDLIANYDFATGSNNRVKWSLYGRVDNAFDRTYYNTARGYYDSNADFVYNAEDLSIVVNPGRRWNAGITATF</sequence>
<feature type="short sequence motif" description="TonB C-terminal box" evidence="11">
    <location>
        <begin position="723"/>
        <end position="740"/>
    </location>
</feature>
<keyword evidence="8 10" id="KW-0472">Membrane</keyword>
<dbReference type="PANTHER" id="PTHR30069:SF53">
    <property type="entry name" value="COLICIN I RECEPTOR-RELATED"/>
    <property type="match status" value="1"/>
</dbReference>
<evidence type="ECO:0000256" key="1">
    <source>
        <dbReference type="ARBA" id="ARBA00004571"/>
    </source>
</evidence>
<evidence type="ECO:0000256" key="11">
    <source>
        <dbReference type="PROSITE-ProRule" id="PRU10144"/>
    </source>
</evidence>
<evidence type="ECO:0000256" key="12">
    <source>
        <dbReference type="RuleBase" id="RU003357"/>
    </source>
</evidence>
<keyword evidence="4 10" id="KW-0812">Transmembrane</keyword>
<dbReference type="GO" id="GO:0044718">
    <property type="term" value="P:siderophore transmembrane transport"/>
    <property type="evidence" value="ECO:0007669"/>
    <property type="project" value="TreeGrafter"/>
</dbReference>
<feature type="chain" id="PRO_5014875109" evidence="13">
    <location>
        <begin position="28"/>
        <end position="740"/>
    </location>
</feature>
<evidence type="ECO:0000256" key="5">
    <source>
        <dbReference type="ARBA" id="ARBA00022729"/>
    </source>
</evidence>
<dbReference type="RefSeq" id="WP_100265716.1">
    <property type="nucleotide sequence ID" value="NZ_CP018800.1"/>
</dbReference>
<evidence type="ECO:0000259" key="14">
    <source>
        <dbReference type="Pfam" id="PF00593"/>
    </source>
</evidence>
<dbReference type="Gene3D" id="2.170.130.10">
    <property type="entry name" value="TonB-dependent receptor, plug domain"/>
    <property type="match status" value="1"/>
</dbReference>
<dbReference type="InterPro" id="IPR036942">
    <property type="entry name" value="Beta-barrel_TonB_sf"/>
</dbReference>
<evidence type="ECO:0000259" key="15">
    <source>
        <dbReference type="Pfam" id="PF07715"/>
    </source>
</evidence>
<evidence type="ECO:0000256" key="4">
    <source>
        <dbReference type="ARBA" id="ARBA00022692"/>
    </source>
</evidence>
<accession>A0A2K8L4V4</accession>
<dbReference type="SUPFAM" id="SSF56935">
    <property type="entry name" value="Porins"/>
    <property type="match status" value="1"/>
</dbReference>
<reference evidence="16 17" key="1">
    <citation type="submission" date="2016-12" db="EMBL/GenBank/DDBJ databases">
        <title>Isolation and genomic insights into novel planktonic Zetaproteobacteria from stratified waters of the Chesapeake Bay.</title>
        <authorList>
            <person name="McAllister S.M."/>
            <person name="Kato S."/>
            <person name="Chan C.S."/>
            <person name="Chiu B.K."/>
            <person name="Field E.K."/>
        </authorList>
    </citation>
    <scope>NUCLEOTIDE SEQUENCE [LARGE SCALE GENOMIC DNA]</scope>
    <source>
        <strain evidence="16 17">CP-8</strain>
    </source>
</reference>
<dbReference type="EMBL" id="CP018800">
    <property type="protein sequence ID" value="ATX82355.1"/>
    <property type="molecule type" value="Genomic_DNA"/>
</dbReference>
<comment type="similarity">
    <text evidence="10 12">Belongs to the TonB-dependent receptor family.</text>
</comment>
<evidence type="ECO:0000313" key="16">
    <source>
        <dbReference type="EMBL" id="ATX82355.1"/>
    </source>
</evidence>
<dbReference type="InterPro" id="IPR012910">
    <property type="entry name" value="Plug_dom"/>
</dbReference>
<comment type="subcellular location">
    <subcellularLocation>
        <location evidence="1 10">Cell outer membrane</location>
        <topology evidence="1 10">Multi-pass membrane protein</topology>
    </subcellularLocation>
</comment>
<feature type="signal peptide" evidence="13">
    <location>
        <begin position="1"/>
        <end position="27"/>
    </location>
</feature>
<evidence type="ECO:0000256" key="13">
    <source>
        <dbReference type="SAM" id="SignalP"/>
    </source>
</evidence>
<dbReference type="PROSITE" id="PS01156">
    <property type="entry name" value="TONB_DEPENDENT_REC_2"/>
    <property type="match status" value="1"/>
</dbReference>
<keyword evidence="5 13" id="KW-0732">Signal</keyword>
<keyword evidence="6" id="KW-0406">Ion transport</keyword>
<feature type="domain" description="TonB-dependent receptor plug" evidence="15">
    <location>
        <begin position="47"/>
        <end position="154"/>
    </location>
</feature>
<dbReference type="InterPro" id="IPR010917">
    <property type="entry name" value="TonB_rcpt_CS"/>
</dbReference>
<dbReference type="InterPro" id="IPR000531">
    <property type="entry name" value="Beta-barrel_TonB"/>
</dbReference>
<evidence type="ECO:0000256" key="8">
    <source>
        <dbReference type="ARBA" id="ARBA00023136"/>
    </source>
</evidence>
<dbReference type="PANTHER" id="PTHR30069">
    <property type="entry name" value="TONB-DEPENDENT OUTER MEMBRANE RECEPTOR"/>
    <property type="match status" value="1"/>
</dbReference>
<dbReference type="Proteomes" id="UP000231637">
    <property type="component" value="Chromosome"/>
</dbReference>
<evidence type="ECO:0000256" key="3">
    <source>
        <dbReference type="ARBA" id="ARBA00022452"/>
    </source>
</evidence>